<dbReference type="Proteomes" id="UP000463857">
    <property type="component" value="Chromosome"/>
</dbReference>
<organism evidence="1 2">
    <name type="scientific">Epidermidibacterium keratini</name>
    <dbReference type="NCBI Taxonomy" id="1891644"/>
    <lineage>
        <taxon>Bacteria</taxon>
        <taxon>Bacillati</taxon>
        <taxon>Actinomycetota</taxon>
        <taxon>Actinomycetes</taxon>
        <taxon>Sporichthyales</taxon>
        <taxon>Sporichthyaceae</taxon>
        <taxon>Epidermidibacterium</taxon>
    </lineage>
</organism>
<evidence type="ECO:0000313" key="2">
    <source>
        <dbReference type="Proteomes" id="UP000463857"/>
    </source>
</evidence>
<evidence type="ECO:0000313" key="1">
    <source>
        <dbReference type="EMBL" id="QHC00856.1"/>
    </source>
</evidence>
<dbReference type="RefSeq" id="WP_159545751.1">
    <property type="nucleotide sequence ID" value="NZ_CP047156.1"/>
</dbReference>
<dbReference type="InParanoid" id="A0A7L4YNY5"/>
<proteinExistence type="predicted"/>
<sequence>MVEQAHRLVLPGGRVLDAARLVDIKAVTFPTAAAADAVGVPGLAEWAGEAADPRVLTAWLRVASGRATDTDALFMAQQDRTGASRGDKQDR</sequence>
<name>A0A7L4YNY5_9ACTN</name>
<gene>
    <name evidence="1" type="ORF">EK0264_11555</name>
</gene>
<accession>A0A7L4YNY5</accession>
<dbReference type="KEGG" id="eke:EK0264_11555"/>
<protein>
    <submittedName>
        <fullName evidence="1">Uncharacterized protein</fullName>
    </submittedName>
</protein>
<keyword evidence="2" id="KW-1185">Reference proteome</keyword>
<dbReference type="EMBL" id="CP047156">
    <property type="protein sequence ID" value="QHC00856.1"/>
    <property type="molecule type" value="Genomic_DNA"/>
</dbReference>
<reference evidence="1 2" key="1">
    <citation type="journal article" date="2018" name="Int. J. Syst. Evol. Microbiol.">
        <title>Epidermidibacterium keratini gen. nov., sp. nov., a member of the family Sporichthyaceae, isolated from keratin epidermis.</title>
        <authorList>
            <person name="Lee D.G."/>
            <person name="Trujillo M.E."/>
            <person name="Kang S."/>
            <person name="Nam J.J."/>
            <person name="Kim Y.J."/>
        </authorList>
    </citation>
    <scope>NUCLEOTIDE SEQUENCE [LARGE SCALE GENOMIC DNA]</scope>
    <source>
        <strain evidence="1 2">EPI-7</strain>
    </source>
</reference>
<dbReference type="AlphaFoldDB" id="A0A7L4YNY5"/>